<evidence type="ECO:0000313" key="9">
    <source>
        <dbReference type="EMBL" id="GGA39803.1"/>
    </source>
</evidence>
<dbReference type="InterPro" id="IPR004491">
    <property type="entry name" value="HslU"/>
</dbReference>
<dbReference type="SMART" id="SM01086">
    <property type="entry name" value="ClpB_D2-small"/>
    <property type="match status" value="1"/>
</dbReference>
<dbReference type="PANTHER" id="PTHR48102:SF3">
    <property type="entry name" value="ATP-DEPENDENT PROTEASE ATPASE SUBUNIT HSLU"/>
    <property type="match status" value="1"/>
</dbReference>
<dbReference type="CDD" id="cd19498">
    <property type="entry name" value="RecA-like_HslU"/>
    <property type="match status" value="1"/>
</dbReference>
<feature type="compositionally biased region" description="Polar residues" evidence="6">
    <location>
        <begin position="139"/>
        <end position="149"/>
    </location>
</feature>
<protein>
    <recommendedName>
        <fullName evidence="5">ATP-dependent protease ATPase subunit HslU</fullName>
    </recommendedName>
    <alternativeName>
        <fullName evidence="5">Unfoldase HslU</fullName>
    </alternativeName>
</protein>
<dbReference type="InterPro" id="IPR019489">
    <property type="entry name" value="Clp_ATPase_C"/>
</dbReference>
<dbReference type="Pfam" id="PF00004">
    <property type="entry name" value="AAA"/>
    <property type="match status" value="1"/>
</dbReference>
<feature type="binding site" evidence="5">
    <location>
        <position position="20"/>
    </location>
    <ligand>
        <name>ATP</name>
        <dbReference type="ChEBI" id="CHEBI:30616"/>
    </ligand>
</feature>
<feature type="region of interest" description="Disordered" evidence="6">
    <location>
        <begin position="139"/>
        <end position="179"/>
    </location>
</feature>
<evidence type="ECO:0000256" key="4">
    <source>
        <dbReference type="ARBA" id="ARBA00023186"/>
    </source>
</evidence>
<keyword evidence="2 5" id="KW-0547">Nucleotide-binding</keyword>
<keyword evidence="10" id="KW-1185">Reference proteome</keyword>
<dbReference type="HAMAP" id="MF_00249">
    <property type="entry name" value="HslU"/>
    <property type="match status" value="1"/>
</dbReference>
<accession>A0ABQ1GAB0</accession>
<keyword evidence="3 5" id="KW-0067">ATP-binding</keyword>
<keyword evidence="9" id="KW-0378">Hydrolase</keyword>
<dbReference type="InterPro" id="IPR050052">
    <property type="entry name" value="ATP-dep_Clp_protease_ClpX"/>
</dbReference>
<proteinExistence type="inferred from homology"/>
<evidence type="ECO:0000256" key="6">
    <source>
        <dbReference type="SAM" id="MobiDB-lite"/>
    </source>
</evidence>
<dbReference type="GO" id="GO:0006508">
    <property type="term" value="P:proteolysis"/>
    <property type="evidence" value="ECO:0007669"/>
    <property type="project" value="UniProtKB-KW"/>
</dbReference>
<dbReference type="PANTHER" id="PTHR48102">
    <property type="entry name" value="ATP-DEPENDENT CLP PROTEASE ATP-BINDING SUBUNIT CLPX-LIKE, MITOCHONDRIAL-RELATED"/>
    <property type="match status" value="1"/>
</dbReference>
<dbReference type="Gene3D" id="3.40.50.300">
    <property type="entry name" value="P-loop containing nucleotide triphosphate hydrolases"/>
    <property type="match status" value="2"/>
</dbReference>
<feature type="binding site" evidence="5">
    <location>
        <position position="349"/>
    </location>
    <ligand>
        <name>ATP</name>
        <dbReference type="ChEBI" id="CHEBI:30616"/>
    </ligand>
</feature>
<keyword evidence="4 5" id="KW-0143">Chaperone</keyword>
<evidence type="ECO:0000256" key="5">
    <source>
        <dbReference type="HAMAP-Rule" id="MF_00249"/>
    </source>
</evidence>
<dbReference type="SUPFAM" id="SSF52540">
    <property type="entry name" value="P-loop containing nucleoside triphosphate hydrolases"/>
    <property type="match status" value="1"/>
</dbReference>
<evidence type="ECO:0000256" key="1">
    <source>
        <dbReference type="ARBA" id="ARBA00009771"/>
    </source>
</evidence>
<evidence type="ECO:0000256" key="2">
    <source>
        <dbReference type="ARBA" id="ARBA00022741"/>
    </source>
</evidence>
<dbReference type="InterPro" id="IPR027417">
    <property type="entry name" value="P-loop_NTPase"/>
</dbReference>
<dbReference type="Gene3D" id="1.10.8.60">
    <property type="match status" value="1"/>
</dbReference>
<comment type="subcellular location">
    <subcellularLocation>
        <location evidence="5">Cytoplasm</location>
    </subcellularLocation>
</comment>
<dbReference type="NCBIfam" id="TIGR00390">
    <property type="entry name" value="hslU"/>
    <property type="match status" value="1"/>
</dbReference>
<dbReference type="GO" id="GO:0008233">
    <property type="term" value="F:peptidase activity"/>
    <property type="evidence" value="ECO:0007669"/>
    <property type="project" value="UniProtKB-KW"/>
</dbReference>
<dbReference type="NCBIfam" id="NF003544">
    <property type="entry name" value="PRK05201.1"/>
    <property type="match status" value="1"/>
</dbReference>
<feature type="binding site" evidence="5">
    <location>
        <position position="421"/>
    </location>
    <ligand>
        <name>ATP</name>
        <dbReference type="ChEBI" id="CHEBI:30616"/>
    </ligand>
</feature>
<evidence type="ECO:0000259" key="7">
    <source>
        <dbReference type="SMART" id="SM00382"/>
    </source>
</evidence>
<keyword evidence="5" id="KW-0963">Cytoplasm</keyword>
<dbReference type="InterPro" id="IPR003593">
    <property type="entry name" value="AAA+_ATPase"/>
</dbReference>
<gene>
    <name evidence="5 9" type="primary">hslU</name>
    <name evidence="9" type="ORF">GCM10010917_26330</name>
</gene>
<keyword evidence="9" id="KW-0645">Protease</keyword>
<comment type="caution">
    <text evidence="9">The sequence shown here is derived from an EMBL/GenBank/DDBJ whole genome shotgun (WGS) entry which is preliminary data.</text>
</comment>
<dbReference type="Pfam" id="PF07724">
    <property type="entry name" value="AAA_2"/>
    <property type="match status" value="1"/>
</dbReference>
<sequence length="471" mass="52463">MRNQSLTPREIVTELDKYIVGQKQAKKSVAVALRNRYRRSLLHDDVRDEIVPKNILMIGPTGVGKTEIARRLAKLVGAPFVKVEATKFTEVGYVGRDVESMIRDLIETSIRMVKAERTEQVQDKAEELANERLVQLLAPSTAQNKQQRNPFEMLFGGGGAGQSQEPASGKDEEEKDSQLAEKRRQIRFKLLSGSLEEDIVEIDVEDTAPTMLDMLSGQGGDQMGMNMQEMLGSFMPKRTRKRKLSVKEARKVLTQEEANKLIDHDDLVQEAVSRAEQSGIIFIDEIDKVASKGQGSGPDVSREGVQRDILPIVEGSTVMTKYGPVKTDYILFIAAGAFHVAKPSDLIPELQGRFPIRVELSSLSLDDFVSILTEPQNALTKQYADLLATENINIEFSPEAIREIASIAATVNANNENIGARRLHTILEKLLEDLSFEAPELTLEQFVITPQYVKGKLGDIAEDRDLSQYIL</sequence>
<dbReference type="InterPro" id="IPR003959">
    <property type="entry name" value="ATPase_AAA_core"/>
</dbReference>
<comment type="subunit">
    <text evidence="5">A double ring-shaped homohexamer of HslV is capped on each side by a ring-shaped HslU homohexamer. The assembly of the HslU/HslV complex is dependent on binding of ATP.</text>
</comment>
<dbReference type="Proteomes" id="UP000609323">
    <property type="component" value="Unassembled WGS sequence"/>
</dbReference>
<feature type="binding site" evidence="5">
    <location>
        <begin position="62"/>
        <end position="67"/>
    </location>
    <ligand>
        <name>ATP</name>
        <dbReference type="ChEBI" id="CHEBI:30616"/>
    </ligand>
</feature>
<dbReference type="RefSeq" id="WP_094092512.1">
    <property type="nucleotide sequence ID" value="NZ_BMHF01000008.1"/>
</dbReference>
<dbReference type="Gene3D" id="1.10.8.10">
    <property type="entry name" value="DNA helicase RuvA subunit, C-terminal domain"/>
    <property type="match status" value="2"/>
</dbReference>
<dbReference type="SMART" id="SM00382">
    <property type="entry name" value="AAA"/>
    <property type="match status" value="1"/>
</dbReference>
<comment type="similarity">
    <text evidence="1 5">Belongs to the ClpX chaperone family. HslU subfamily.</text>
</comment>
<feature type="domain" description="AAA+ ATPase" evidence="7">
    <location>
        <begin position="51"/>
        <end position="360"/>
    </location>
</feature>
<evidence type="ECO:0000256" key="3">
    <source>
        <dbReference type="ARBA" id="ARBA00022840"/>
    </source>
</evidence>
<feature type="compositionally biased region" description="Basic and acidic residues" evidence="6">
    <location>
        <begin position="168"/>
        <end position="179"/>
    </location>
</feature>
<evidence type="ECO:0000313" key="10">
    <source>
        <dbReference type="Proteomes" id="UP000609323"/>
    </source>
</evidence>
<comment type="function">
    <text evidence="5">ATPase subunit of a proteasome-like degradation complex; this subunit has chaperone activity. The binding of ATP and its subsequent hydrolysis by HslU are essential for unfolding of protein substrates subsequently hydrolyzed by HslV. HslU recognizes the N-terminal part of its protein substrates and unfolds these before they are guided to HslV for hydrolysis.</text>
</comment>
<feature type="binding site" evidence="5">
    <location>
        <position position="284"/>
    </location>
    <ligand>
        <name>ATP</name>
        <dbReference type="ChEBI" id="CHEBI:30616"/>
    </ligand>
</feature>
<organism evidence="9 10">
    <name type="scientific">Paenibacillus physcomitrellae</name>
    <dbReference type="NCBI Taxonomy" id="1619311"/>
    <lineage>
        <taxon>Bacteria</taxon>
        <taxon>Bacillati</taxon>
        <taxon>Bacillota</taxon>
        <taxon>Bacilli</taxon>
        <taxon>Bacillales</taxon>
        <taxon>Paenibacillaceae</taxon>
        <taxon>Paenibacillus</taxon>
    </lineage>
</organism>
<dbReference type="EMBL" id="BMHF01000008">
    <property type="protein sequence ID" value="GGA39803.1"/>
    <property type="molecule type" value="Genomic_DNA"/>
</dbReference>
<name>A0ABQ1GAB0_9BACL</name>
<feature type="domain" description="Clp ATPase C-terminal" evidence="8">
    <location>
        <begin position="363"/>
        <end position="457"/>
    </location>
</feature>
<evidence type="ECO:0000259" key="8">
    <source>
        <dbReference type="SMART" id="SM01086"/>
    </source>
</evidence>
<reference evidence="10" key="1">
    <citation type="journal article" date="2019" name="Int. J. Syst. Evol. Microbiol.">
        <title>The Global Catalogue of Microorganisms (GCM) 10K type strain sequencing project: providing services to taxonomists for standard genome sequencing and annotation.</title>
        <authorList>
            <consortium name="The Broad Institute Genomics Platform"/>
            <consortium name="The Broad Institute Genome Sequencing Center for Infectious Disease"/>
            <person name="Wu L."/>
            <person name="Ma J."/>
        </authorList>
    </citation>
    <scope>NUCLEOTIDE SEQUENCE [LARGE SCALE GENOMIC DNA]</scope>
    <source>
        <strain evidence="10">CGMCC 1.15044</strain>
    </source>
</reference>